<evidence type="ECO:0000256" key="8">
    <source>
        <dbReference type="SAM" id="MobiDB-lite"/>
    </source>
</evidence>
<dbReference type="InterPro" id="IPR000719">
    <property type="entry name" value="Prot_kinase_dom"/>
</dbReference>
<evidence type="ECO:0000256" key="2">
    <source>
        <dbReference type="ARBA" id="ARBA00009093"/>
    </source>
</evidence>
<dbReference type="OrthoDB" id="5800476at2759"/>
<keyword evidence="5" id="KW-0805">Transcription regulation</keyword>
<name>A0A1J8R9U7_9AGAM</name>
<dbReference type="Pfam" id="PF05712">
    <property type="entry name" value="MRG"/>
    <property type="match status" value="1"/>
</dbReference>
<dbReference type="GO" id="GO:0005524">
    <property type="term" value="F:ATP binding"/>
    <property type="evidence" value="ECO:0007669"/>
    <property type="project" value="InterPro"/>
</dbReference>
<dbReference type="SMART" id="SM00220">
    <property type="entry name" value="S_TKc"/>
    <property type="match status" value="1"/>
</dbReference>
<dbReference type="InterPro" id="IPR008676">
    <property type="entry name" value="MRG"/>
</dbReference>
<evidence type="ECO:0000259" key="9">
    <source>
        <dbReference type="PROSITE" id="PS50011"/>
    </source>
</evidence>
<evidence type="ECO:0000256" key="6">
    <source>
        <dbReference type="ARBA" id="ARBA00023163"/>
    </source>
</evidence>
<dbReference type="CDD" id="cd18983">
    <property type="entry name" value="CBD_MSL3_like"/>
    <property type="match status" value="1"/>
</dbReference>
<evidence type="ECO:0000256" key="4">
    <source>
        <dbReference type="ARBA" id="ARBA00022853"/>
    </source>
</evidence>
<dbReference type="GO" id="GO:0032221">
    <property type="term" value="C:Rpd3S complex"/>
    <property type="evidence" value="ECO:0007669"/>
    <property type="project" value="TreeGrafter"/>
</dbReference>
<proteinExistence type="inferred from homology"/>
<reference evidence="10 11" key="1">
    <citation type="submission" date="2016-03" db="EMBL/GenBank/DDBJ databases">
        <title>Comparative genomics of the ectomycorrhizal sister species Rhizopogon vinicolor and Rhizopogon vesiculosus (Basidiomycota: Boletales) reveals a divergence of the mating type B locus.</title>
        <authorList>
            <person name="Mujic A.B."/>
            <person name="Kuo A."/>
            <person name="Tritt A."/>
            <person name="Lipzen A."/>
            <person name="Chen C."/>
            <person name="Johnson J."/>
            <person name="Sharma A."/>
            <person name="Barry K."/>
            <person name="Grigoriev I.V."/>
            <person name="Spatafora J.W."/>
        </authorList>
    </citation>
    <scope>NUCLEOTIDE SEQUENCE [LARGE SCALE GENOMIC DNA]</scope>
    <source>
        <strain evidence="10 11">AM-OR11-056</strain>
    </source>
</reference>
<dbReference type="Pfam" id="PF22732">
    <property type="entry name" value="MSL3_chromo-like"/>
    <property type="match status" value="1"/>
</dbReference>
<feature type="compositionally biased region" description="Basic and acidic residues" evidence="8">
    <location>
        <begin position="445"/>
        <end position="466"/>
    </location>
</feature>
<sequence length="646" mass="72484">MDFTFGGKYRLEEEIAIGGCGSVFLGVHTIAGKEVAIKIEPAIARNSPLKQESKVYKTLMGGPGVPWIMWSGKHGDYNVMVIDLLGPSLEDLFKMCNRHFTVKTVLLLADQLISRLEFIHSRDFIHRDVKPANFVMGTDRAAPLVNVIDFGLAKKFRDPKTSAHIPYRQDDHHGVGTSLFASINAHNGIECSRRDDLESLAYMLIYFLRGTLPWRKIKGASVAETWDAIRDKKLEALSVLTVGLPVEFEVFFNYARGLEFEDLPDYEGLRGLFRALAKKLKIEYDEVIAMGLVNLHAENLRSHAAAFYVVLVYEALMETPTLYQSGFALSGRQWLFIGERVLCYHGPLVYEAKILKAETWDETNTKLSTVGPHFFVHYKGWKQTWDEWVPITRLLKLNDTNVQLQKALMAQASAAASTSGSSSKGKAHGGGATKDGSSSRGGGLGRKDGRGTKRGREEDDSSKKPEMKLNVPEVLKVLLVDDWEAITKNSQLVTVPRSPTVVKILQEFQDYVMSLGKSTTLREPELVLPTIISGLQVYFDRSLGANLLYRFERPQYAEIRKQYVTGPKVLVGHEEDMSAIYGAEHLLRMLVSLPQMVTSSTMDAESVGLVRDYVNELMTFMANERSRLFLTEYESSSLQYQNISRS</sequence>
<evidence type="ECO:0000256" key="7">
    <source>
        <dbReference type="ARBA" id="ARBA00023242"/>
    </source>
</evidence>
<dbReference type="Gene3D" id="1.10.274.30">
    <property type="entry name" value="MRG domain"/>
    <property type="match status" value="1"/>
</dbReference>
<dbReference type="PROSITE" id="PS00108">
    <property type="entry name" value="PROTEIN_KINASE_ST"/>
    <property type="match status" value="1"/>
</dbReference>
<dbReference type="GO" id="GO:0004672">
    <property type="term" value="F:protein kinase activity"/>
    <property type="evidence" value="ECO:0007669"/>
    <property type="project" value="InterPro"/>
</dbReference>
<dbReference type="Proteomes" id="UP000183567">
    <property type="component" value="Unassembled WGS sequence"/>
</dbReference>
<comment type="similarity">
    <text evidence="2">Belongs to the MRG family.</text>
</comment>
<dbReference type="GO" id="GO:0006355">
    <property type="term" value="P:regulation of DNA-templated transcription"/>
    <property type="evidence" value="ECO:0007669"/>
    <property type="project" value="InterPro"/>
</dbReference>
<dbReference type="EMBL" id="LVVM01001442">
    <property type="protein sequence ID" value="OJA18522.1"/>
    <property type="molecule type" value="Genomic_DNA"/>
</dbReference>
<evidence type="ECO:0000256" key="1">
    <source>
        <dbReference type="ARBA" id="ARBA00004123"/>
    </source>
</evidence>
<dbReference type="PANTHER" id="PTHR10880">
    <property type="entry name" value="MORTALITY FACTOR 4-LIKE PROTEIN"/>
    <property type="match status" value="1"/>
</dbReference>
<keyword evidence="4" id="KW-0156">Chromatin regulator</keyword>
<dbReference type="SUPFAM" id="SSF54160">
    <property type="entry name" value="Chromo domain-like"/>
    <property type="match status" value="1"/>
</dbReference>
<dbReference type="Gene3D" id="1.10.510.10">
    <property type="entry name" value="Transferase(Phosphotransferase) domain 1"/>
    <property type="match status" value="1"/>
</dbReference>
<dbReference type="InterPro" id="IPR016197">
    <property type="entry name" value="Chromo-like_dom_sf"/>
</dbReference>
<dbReference type="InterPro" id="IPR008271">
    <property type="entry name" value="Ser/Thr_kinase_AS"/>
</dbReference>
<evidence type="ECO:0000256" key="3">
    <source>
        <dbReference type="ARBA" id="ARBA00018505"/>
    </source>
</evidence>
<accession>A0A1J8R9U7</accession>
<evidence type="ECO:0000313" key="11">
    <source>
        <dbReference type="Proteomes" id="UP000183567"/>
    </source>
</evidence>
<dbReference type="InterPro" id="IPR000953">
    <property type="entry name" value="Chromo/chromo_shadow_dom"/>
</dbReference>
<dbReference type="Gene3D" id="2.30.30.140">
    <property type="match status" value="1"/>
</dbReference>
<dbReference type="InterPro" id="IPR053820">
    <property type="entry name" value="MSL3_chromo-like"/>
</dbReference>
<dbReference type="AlphaFoldDB" id="A0A1J8R9U7"/>
<dbReference type="Pfam" id="PF00069">
    <property type="entry name" value="Pkinase"/>
    <property type="match status" value="1"/>
</dbReference>
<feature type="compositionally biased region" description="Gly residues" evidence="8">
    <location>
        <begin position="428"/>
        <end position="444"/>
    </location>
</feature>
<dbReference type="CDD" id="cd14016">
    <property type="entry name" value="STKc_CK1"/>
    <property type="match status" value="1"/>
</dbReference>
<keyword evidence="6" id="KW-0804">Transcription</keyword>
<dbReference type="InterPro" id="IPR026541">
    <property type="entry name" value="MRG_dom"/>
</dbReference>
<comment type="subcellular location">
    <subcellularLocation>
        <location evidence="1">Nucleus</location>
    </subcellularLocation>
</comment>
<evidence type="ECO:0000313" key="10">
    <source>
        <dbReference type="EMBL" id="OJA18522.1"/>
    </source>
</evidence>
<dbReference type="GO" id="GO:0006338">
    <property type="term" value="P:chromatin remodeling"/>
    <property type="evidence" value="ECO:0007669"/>
    <property type="project" value="UniProtKB-ARBA"/>
</dbReference>
<dbReference type="PROSITE" id="PS51640">
    <property type="entry name" value="MRG"/>
    <property type="match status" value="1"/>
</dbReference>
<dbReference type="GO" id="GO:0035267">
    <property type="term" value="C:NuA4 histone acetyltransferase complex"/>
    <property type="evidence" value="ECO:0007669"/>
    <property type="project" value="TreeGrafter"/>
</dbReference>
<dbReference type="SUPFAM" id="SSF56112">
    <property type="entry name" value="Protein kinase-like (PK-like)"/>
    <property type="match status" value="1"/>
</dbReference>
<dbReference type="STRING" id="180088.A0A1J8R9U7"/>
<feature type="domain" description="Protein kinase" evidence="9">
    <location>
        <begin position="9"/>
        <end position="335"/>
    </location>
</feature>
<dbReference type="SMART" id="SM00298">
    <property type="entry name" value="CHROMO"/>
    <property type="match status" value="1"/>
</dbReference>
<comment type="caution">
    <text evidence="10">The sequence shown here is derived from an EMBL/GenBank/DDBJ whole genome shotgun (WGS) entry which is preliminary data.</text>
</comment>
<feature type="region of interest" description="Disordered" evidence="8">
    <location>
        <begin position="416"/>
        <end position="466"/>
    </location>
</feature>
<evidence type="ECO:0000256" key="5">
    <source>
        <dbReference type="ARBA" id="ARBA00023015"/>
    </source>
</evidence>
<dbReference type="InterPro" id="IPR011009">
    <property type="entry name" value="Kinase-like_dom_sf"/>
</dbReference>
<dbReference type="InterPro" id="IPR038217">
    <property type="entry name" value="MRG_C_sf"/>
</dbReference>
<keyword evidence="11" id="KW-1185">Reference proteome</keyword>
<gene>
    <name evidence="10" type="ORF">AZE42_06661</name>
</gene>
<keyword evidence="7" id="KW-0539">Nucleus</keyword>
<organism evidence="10 11">
    <name type="scientific">Rhizopogon vesiculosus</name>
    <dbReference type="NCBI Taxonomy" id="180088"/>
    <lineage>
        <taxon>Eukaryota</taxon>
        <taxon>Fungi</taxon>
        <taxon>Dikarya</taxon>
        <taxon>Basidiomycota</taxon>
        <taxon>Agaricomycotina</taxon>
        <taxon>Agaricomycetes</taxon>
        <taxon>Agaricomycetidae</taxon>
        <taxon>Boletales</taxon>
        <taxon>Suillineae</taxon>
        <taxon>Rhizopogonaceae</taxon>
        <taxon>Rhizopogon</taxon>
    </lineage>
</organism>
<dbReference type="PROSITE" id="PS50011">
    <property type="entry name" value="PROTEIN_KINASE_DOM"/>
    <property type="match status" value="1"/>
</dbReference>
<protein>
    <recommendedName>
        <fullName evidence="3">Chromatin modification-related protein EAF3</fullName>
    </recommendedName>
</protein>
<dbReference type="PANTHER" id="PTHR10880:SF15">
    <property type="entry name" value="MSL COMPLEX SUBUNIT 3"/>
    <property type="match status" value="1"/>
</dbReference>